<feature type="domain" description="Heterokaryon incompatibility" evidence="2">
    <location>
        <begin position="228"/>
        <end position="368"/>
    </location>
</feature>
<reference evidence="5" key="1">
    <citation type="submission" date="2010-05" db="EMBL/GenBank/DDBJ databases">
        <title>The genome sequence of Magnaporthe poae strain ATCC 64411.</title>
        <authorList>
            <person name="Ma L.-J."/>
            <person name="Dead R."/>
            <person name="Young S."/>
            <person name="Zeng Q."/>
            <person name="Koehrsen M."/>
            <person name="Alvarado L."/>
            <person name="Berlin A."/>
            <person name="Chapman S.B."/>
            <person name="Chen Z."/>
            <person name="Freedman E."/>
            <person name="Gellesch M."/>
            <person name="Goldberg J."/>
            <person name="Griggs A."/>
            <person name="Gujja S."/>
            <person name="Heilman E.R."/>
            <person name="Heiman D."/>
            <person name="Hepburn T."/>
            <person name="Howarth C."/>
            <person name="Jen D."/>
            <person name="Larson L."/>
            <person name="Mehta T."/>
            <person name="Neiman D."/>
            <person name="Pearson M."/>
            <person name="Roberts A."/>
            <person name="Saif S."/>
            <person name="Shea T."/>
            <person name="Shenoy N."/>
            <person name="Sisk P."/>
            <person name="Stolte C."/>
            <person name="Sykes S."/>
            <person name="Walk T."/>
            <person name="White J."/>
            <person name="Yandava C."/>
            <person name="Haas B."/>
            <person name="Nusbaum C."/>
            <person name="Birren B."/>
        </authorList>
    </citation>
    <scope>NUCLEOTIDE SEQUENCE [LARGE SCALE GENOMIC DNA]</scope>
    <source>
        <strain evidence="5">ATCC 64411 / 73-15</strain>
    </source>
</reference>
<feature type="region of interest" description="Disordered" evidence="1">
    <location>
        <begin position="36"/>
        <end position="57"/>
    </location>
</feature>
<evidence type="ECO:0000256" key="1">
    <source>
        <dbReference type="SAM" id="MobiDB-lite"/>
    </source>
</evidence>
<dbReference type="Proteomes" id="UP000011715">
    <property type="component" value="Unassembled WGS sequence"/>
</dbReference>
<dbReference type="PANTHER" id="PTHR33112:SF10">
    <property type="entry name" value="TOL"/>
    <property type="match status" value="1"/>
</dbReference>
<dbReference type="AlphaFoldDB" id="A0A0C4DTA2"/>
<dbReference type="eggNOG" id="ENOG502SN86">
    <property type="taxonomic scope" value="Eukaryota"/>
</dbReference>
<dbReference type="InterPro" id="IPR010730">
    <property type="entry name" value="HET"/>
</dbReference>
<organism evidence="4 5">
    <name type="scientific">Magnaporthiopsis poae (strain ATCC 64411 / 73-15)</name>
    <name type="common">Kentucky bluegrass fungus</name>
    <name type="synonym">Magnaporthe poae</name>
    <dbReference type="NCBI Taxonomy" id="644358"/>
    <lineage>
        <taxon>Eukaryota</taxon>
        <taxon>Fungi</taxon>
        <taxon>Dikarya</taxon>
        <taxon>Ascomycota</taxon>
        <taxon>Pezizomycotina</taxon>
        <taxon>Sordariomycetes</taxon>
        <taxon>Sordariomycetidae</taxon>
        <taxon>Magnaporthales</taxon>
        <taxon>Magnaporthaceae</taxon>
        <taxon>Magnaporthiopsis</taxon>
    </lineage>
</organism>
<feature type="compositionally biased region" description="Low complexity" evidence="1">
    <location>
        <begin position="41"/>
        <end position="51"/>
    </location>
</feature>
<dbReference type="Pfam" id="PF06985">
    <property type="entry name" value="HET"/>
    <property type="match status" value="1"/>
</dbReference>
<keyword evidence="5" id="KW-1185">Reference proteome</keyword>
<proteinExistence type="predicted"/>
<evidence type="ECO:0000313" key="3">
    <source>
        <dbReference type="EMBL" id="KLU84117.1"/>
    </source>
</evidence>
<reference evidence="3" key="2">
    <citation type="submission" date="2010-05" db="EMBL/GenBank/DDBJ databases">
        <title>The Genome Sequence of Magnaporthe poae strain ATCC 64411.</title>
        <authorList>
            <consortium name="The Broad Institute Genome Sequencing Platform"/>
            <consortium name="Broad Institute Genome Sequencing Center for Infectious Disease"/>
            <person name="Ma L.-J."/>
            <person name="Dead R."/>
            <person name="Young S."/>
            <person name="Zeng Q."/>
            <person name="Koehrsen M."/>
            <person name="Alvarado L."/>
            <person name="Berlin A."/>
            <person name="Chapman S.B."/>
            <person name="Chen Z."/>
            <person name="Freedman E."/>
            <person name="Gellesch M."/>
            <person name="Goldberg J."/>
            <person name="Griggs A."/>
            <person name="Gujja S."/>
            <person name="Heilman E.R."/>
            <person name="Heiman D."/>
            <person name="Hepburn T."/>
            <person name="Howarth C."/>
            <person name="Jen D."/>
            <person name="Larson L."/>
            <person name="Mehta T."/>
            <person name="Neiman D."/>
            <person name="Pearson M."/>
            <person name="Roberts A."/>
            <person name="Saif S."/>
            <person name="Shea T."/>
            <person name="Shenoy N."/>
            <person name="Sisk P."/>
            <person name="Stolte C."/>
            <person name="Sykes S."/>
            <person name="Walk T."/>
            <person name="White J."/>
            <person name="Yandava C."/>
            <person name="Haas B."/>
            <person name="Nusbaum C."/>
            <person name="Birren B."/>
        </authorList>
    </citation>
    <scope>NUCLEOTIDE SEQUENCE</scope>
    <source>
        <strain evidence="3">ATCC 64411</strain>
    </source>
</reference>
<evidence type="ECO:0000259" key="2">
    <source>
        <dbReference type="Pfam" id="PF06985"/>
    </source>
</evidence>
<reference evidence="4" key="4">
    <citation type="journal article" date="2015" name="G3 (Bethesda)">
        <title>Genome sequences of three phytopathogenic species of the Magnaporthaceae family of fungi.</title>
        <authorList>
            <person name="Okagaki L.H."/>
            <person name="Nunes C.C."/>
            <person name="Sailsbery J."/>
            <person name="Clay B."/>
            <person name="Brown D."/>
            <person name="John T."/>
            <person name="Oh Y."/>
            <person name="Young N."/>
            <person name="Fitzgerald M."/>
            <person name="Haas B.J."/>
            <person name="Zeng Q."/>
            <person name="Young S."/>
            <person name="Adiconis X."/>
            <person name="Fan L."/>
            <person name="Levin J.Z."/>
            <person name="Mitchell T.K."/>
            <person name="Okubara P.A."/>
            <person name="Farman M.L."/>
            <person name="Kohn L.M."/>
            <person name="Birren B."/>
            <person name="Ma L.-J."/>
            <person name="Dean R.A."/>
        </authorList>
    </citation>
    <scope>NUCLEOTIDE SEQUENCE</scope>
    <source>
        <strain evidence="4">ATCC 64411 / 73-15</strain>
    </source>
</reference>
<dbReference type="EMBL" id="ADBL01000768">
    <property type="status" value="NOT_ANNOTATED_CDS"/>
    <property type="molecule type" value="Genomic_DNA"/>
</dbReference>
<protein>
    <recommendedName>
        <fullName evidence="2">Heterokaryon incompatibility domain-containing protein</fullName>
    </recommendedName>
</protein>
<dbReference type="OMA" id="FEMREIM"/>
<dbReference type="VEuPathDB" id="FungiDB:MAPG_03162"/>
<evidence type="ECO:0000313" key="4">
    <source>
        <dbReference type="EnsemblFungi" id="MAPG_03162T0"/>
    </source>
</evidence>
<name>A0A0C4DTA2_MAGP6</name>
<dbReference type="PANTHER" id="PTHR33112">
    <property type="entry name" value="DOMAIN PROTEIN, PUTATIVE-RELATED"/>
    <property type="match status" value="1"/>
</dbReference>
<gene>
    <name evidence="3" type="ORF">MAPG_03162</name>
</gene>
<sequence length="674" mass="75743">MTESSVLDVDTSPPAPLCEACKGFVDGLIAWGFKEPSDLQSAPPSGPSSRWGRSEAQSHFEHYGTPEEIIKSAESCSLCRLILDLFEPGDVKDMTGLILRPWHGRGHGWPQTHGIRTQLKFKDTFARTDNYRPEPVRLLRVSRILPYTHPVPEEEDKKPYFERDVPESAMSQDCLNTIRVWFKDCAENHPKCHPVGRSSVLPTRVIDIGIGADDMPVLYVSRGEKAPYAALSHCWGGYVPLKTTKENLDAYRGGLPAHQLPRNFQDAILVTRVVGLRYLWIDALCIIQDDPEDWAAEAERMAATYRSSALTISALNAAAPDAGFLGPRAQKSVLIANPGRVVINSFRQGFSDAMEESILSTRAWCMQERLLSRVILHFGRDQMYWECCTNTAEENRGSSVYNQERLNKPSKVSYQSGNHRTPAFADARKEFHVSGPENCWLTAVEEYSHRNLTFRRDKLIAIAGIANLVRAAARSKGGACSYIAGHFMGGGYHFVSSLFWSARLKLLGEVKLPDGTTGMDVLTRSDDNYPSWSWASVDGDVEFHGFSVENDDVELLDVKVTVGFDDVMAERVEARLKLRAAIIKAPYNPAWRWLGEEIAGTIFPIASCVVLDVDRFRQRDYWILPTETHGILVMDEVKPRVFRRVGWAKHEEPPPGLVPHLAKIRYLVREFELI</sequence>
<dbReference type="OrthoDB" id="47007at2759"/>
<reference evidence="4" key="5">
    <citation type="submission" date="2015-06" db="UniProtKB">
        <authorList>
            <consortium name="EnsemblFungi"/>
        </authorList>
    </citation>
    <scope>IDENTIFICATION</scope>
    <source>
        <strain evidence="4">ATCC 64411</strain>
    </source>
</reference>
<dbReference type="EMBL" id="GL876967">
    <property type="protein sequence ID" value="KLU84117.1"/>
    <property type="molecule type" value="Genomic_DNA"/>
</dbReference>
<accession>A0A0C4DTA2</accession>
<reference evidence="3" key="3">
    <citation type="submission" date="2011-03" db="EMBL/GenBank/DDBJ databases">
        <title>Annotation of Magnaporthe poae ATCC 64411.</title>
        <authorList>
            <person name="Ma L.-J."/>
            <person name="Dead R."/>
            <person name="Young S.K."/>
            <person name="Zeng Q."/>
            <person name="Gargeya S."/>
            <person name="Fitzgerald M."/>
            <person name="Haas B."/>
            <person name="Abouelleil A."/>
            <person name="Alvarado L."/>
            <person name="Arachchi H.M."/>
            <person name="Berlin A."/>
            <person name="Brown A."/>
            <person name="Chapman S.B."/>
            <person name="Chen Z."/>
            <person name="Dunbar C."/>
            <person name="Freedman E."/>
            <person name="Gearin G."/>
            <person name="Gellesch M."/>
            <person name="Goldberg J."/>
            <person name="Griggs A."/>
            <person name="Gujja S."/>
            <person name="Heiman D."/>
            <person name="Howarth C."/>
            <person name="Larson L."/>
            <person name="Lui A."/>
            <person name="MacDonald P.J.P."/>
            <person name="Mehta T."/>
            <person name="Montmayeur A."/>
            <person name="Murphy C."/>
            <person name="Neiman D."/>
            <person name="Pearson M."/>
            <person name="Priest M."/>
            <person name="Roberts A."/>
            <person name="Saif S."/>
            <person name="Shea T."/>
            <person name="Shenoy N."/>
            <person name="Sisk P."/>
            <person name="Stolte C."/>
            <person name="Sykes S."/>
            <person name="Yandava C."/>
            <person name="Wortman J."/>
            <person name="Nusbaum C."/>
            <person name="Birren B."/>
        </authorList>
    </citation>
    <scope>NUCLEOTIDE SEQUENCE</scope>
    <source>
        <strain evidence="3">ATCC 64411</strain>
    </source>
</reference>
<dbReference type="EnsemblFungi" id="MAPG_03162T0">
    <property type="protein sequence ID" value="MAPG_03162T0"/>
    <property type="gene ID" value="MAPG_03162"/>
</dbReference>
<evidence type="ECO:0000313" key="5">
    <source>
        <dbReference type="Proteomes" id="UP000011715"/>
    </source>
</evidence>
<dbReference type="STRING" id="644358.A0A0C4DTA2"/>